<proteinExistence type="predicted"/>
<dbReference type="InterPro" id="IPR031348">
    <property type="entry name" value="PigL_N"/>
</dbReference>
<reference evidence="2" key="1">
    <citation type="journal article" date="2020" name="Stud. Mycol.">
        <title>101 Dothideomycetes genomes: a test case for predicting lifestyles and emergence of pathogens.</title>
        <authorList>
            <person name="Haridas S."/>
            <person name="Albert R."/>
            <person name="Binder M."/>
            <person name="Bloem J."/>
            <person name="Labutti K."/>
            <person name="Salamov A."/>
            <person name="Andreopoulos B."/>
            <person name="Baker S."/>
            <person name="Barry K."/>
            <person name="Bills G."/>
            <person name="Bluhm B."/>
            <person name="Cannon C."/>
            <person name="Castanera R."/>
            <person name="Culley D."/>
            <person name="Daum C."/>
            <person name="Ezra D."/>
            <person name="Gonzalez J."/>
            <person name="Henrissat B."/>
            <person name="Kuo A."/>
            <person name="Liang C."/>
            <person name="Lipzen A."/>
            <person name="Lutzoni F."/>
            <person name="Magnuson J."/>
            <person name="Mondo S."/>
            <person name="Nolan M."/>
            <person name="Ohm R."/>
            <person name="Pangilinan J."/>
            <person name="Park H.-J."/>
            <person name="Ramirez L."/>
            <person name="Alfaro M."/>
            <person name="Sun H."/>
            <person name="Tritt A."/>
            <person name="Yoshinaga Y."/>
            <person name="Zwiers L.-H."/>
            <person name="Turgeon B."/>
            <person name="Goodwin S."/>
            <person name="Spatafora J."/>
            <person name="Crous P."/>
            <person name="Grigoriev I."/>
        </authorList>
    </citation>
    <scope>NUCLEOTIDE SEQUENCE</scope>
    <source>
        <strain evidence="2">CBS 207.26</strain>
    </source>
</reference>
<dbReference type="EMBL" id="ML994621">
    <property type="protein sequence ID" value="KAF2189150.1"/>
    <property type="molecule type" value="Genomic_DNA"/>
</dbReference>
<dbReference type="Pfam" id="PF17111">
    <property type="entry name" value="PigL_N"/>
    <property type="match status" value="1"/>
</dbReference>
<sequence>MPGLESLAAALGIVDVGLRSVSLLYDSIKELKSTPKVIAGLKDEIEALRKCLSGLEELLKPADDSIRALVQRFGLPEAAKSCADACSILHQDISKRATTQKLSIRARLHFLARRKDIMSVVEDISTAKETITVTAAMTNL</sequence>
<evidence type="ECO:0000313" key="2">
    <source>
        <dbReference type="EMBL" id="KAF2189150.1"/>
    </source>
</evidence>
<dbReference type="OrthoDB" id="5068804at2759"/>
<evidence type="ECO:0000259" key="1">
    <source>
        <dbReference type="Pfam" id="PF17111"/>
    </source>
</evidence>
<keyword evidence="3" id="KW-1185">Reference proteome</keyword>
<name>A0A6A6EGA0_9PEZI</name>
<protein>
    <recommendedName>
        <fullName evidence="1">Azaphilone pigments biosynthesis cluster protein L N-terminal domain-containing protein</fullName>
    </recommendedName>
</protein>
<gene>
    <name evidence="2" type="ORF">K469DRAFT_701733</name>
</gene>
<feature type="domain" description="Azaphilone pigments biosynthesis cluster protein L N-terminal" evidence="1">
    <location>
        <begin position="9"/>
        <end position="139"/>
    </location>
</feature>
<organism evidence="2 3">
    <name type="scientific">Zopfia rhizophila CBS 207.26</name>
    <dbReference type="NCBI Taxonomy" id="1314779"/>
    <lineage>
        <taxon>Eukaryota</taxon>
        <taxon>Fungi</taxon>
        <taxon>Dikarya</taxon>
        <taxon>Ascomycota</taxon>
        <taxon>Pezizomycotina</taxon>
        <taxon>Dothideomycetes</taxon>
        <taxon>Dothideomycetes incertae sedis</taxon>
        <taxon>Zopfiaceae</taxon>
        <taxon>Zopfia</taxon>
    </lineage>
</organism>
<accession>A0A6A6EGA0</accession>
<dbReference type="Proteomes" id="UP000800200">
    <property type="component" value="Unassembled WGS sequence"/>
</dbReference>
<dbReference type="AlphaFoldDB" id="A0A6A6EGA0"/>
<evidence type="ECO:0000313" key="3">
    <source>
        <dbReference type="Proteomes" id="UP000800200"/>
    </source>
</evidence>